<keyword evidence="2" id="KW-1185">Reference proteome</keyword>
<organism evidence="1 2">
    <name type="scientific">Flavobacterium arundinis</name>
    <dbReference type="NCBI Taxonomy" id="3139143"/>
    <lineage>
        <taxon>Bacteria</taxon>
        <taxon>Pseudomonadati</taxon>
        <taxon>Bacteroidota</taxon>
        <taxon>Flavobacteriia</taxon>
        <taxon>Flavobacteriales</taxon>
        <taxon>Flavobacteriaceae</taxon>
        <taxon>Flavobacterium</taxon>
    </lineage>
</organism>
<reference evidence="1 2" key="1">
    <citation type="submission" date="2024-04" db="EMBL/GenBank/DDBJ databases">
        <title>Flavobacterium sp. DGU11 16S ribosomal RNA gene Genome sequencing and assembly.</title>
        <authorList>
            <person name="Park S."/>
        </authorList>
    </citation>
    <scope>NUCLEOTIDE SEQUENCE [LARGE SCALE GENOMIC DNA]</scope>
    <source>
        <strain evidence="1 2">DGU11</strain>
    </source>
</reference>
<evidence type="ECO:0000313" key="2">
    <source>
        <dbReference type="Proteomes" id="UP001464555"/>
    </source>
</evidence>
<proteinExistence type="predicted"/>
<dbReference type="RefSeq" id="WP_341696279.1">
    <property type="nucleotide sequence ID" value="NZ_JBBYHR010000003.1"/>
</dbReference>
<sequence>MKKLFILITIIITAFGYSQNCECTEYQKEVFKDPAMDTFNFSNGEKLRICPAIRYSPYKPYKNYYFKDFALENCQNENRIRVWGNLYCKAIFNQDTLSIIETVKLPVGQKRKFEVVNKSITTIYIDNGKVVSNYKKLSIRKYNQAEIEVVLKEHEAALKSKKKKNFEHLYSSLLVAGLSGNEKALEYFINFQSDFEDIITDPEIEDYNNLKSAFIETDE</sequence>
<evidence type="ECO:0008006" key="3">
    <source>
        <dbReference type="Google" id="ProtNLM"/>
    </source>
</evidence>
<comment type="caution">
    <text evidence="1">The sequence shown here is derived from an EMBL/GenBank/DDBJ whole genome shotgun (WGS) entry which is preliminary data.</text>
</comment>
<name>A0ABU9HWR8_9FLAO</name>
<accession>A0ABU9HWR8</accession>
<gene>
    <name evidence="1" type="ORF">AAEO56_06800</name>
</gene>
<dbReference type="Proteomes" id="UP001464555">
    <property type="component" value="Unassembled WGS sequence"/>
</dbReference>
<dbReference type="EMBL" id="JBBYHR010000003">
    <property type="protein sequence ID" value="MEL1243967.1"/>
    <property type="molecule type" value="Genomic_DNA"/>
</dbReference>
<evidence type="ECO:0000313" key="1">
    <source>
        <dbReference type="EMBL" id="MEL1243967.1"/>
    </source>
</evidence>
<protein>
    <recommendedName>
        <fullName evidence="3">DUF4476 domain-containing protein</fullName>
    </recommendedName>
</protein>